<dbReference type="OrthoDB" id="1096418at2759"/>
<keyword evidence="4 6" id="KW-0964">Secreted</keyword>
<dbReference type="AlphaFoldDB" id="A0A9Q0FU52"/>
<keyword evidence="3 6" id="KW-0713">Self-incompatibility</keyword>
<evidence type="ECO:0000256" key="2">
    <source>
        <dbReference type="ARBA" id="ARBA00005581"/>
    </source>
</evidence>
<dbReference type="GO" id="GO:0060320">
    <property type="term" value="P:rejection of self pollen"/>
    <property type="evidence" value="ECO:0007669"/>
    <property type="project" value="UniProtKB-KW"/>
</dbReference>
<name>A0A9Q0FU52_9ROSI</name>
<dbReference type="Proteomes" id="UP001141552">
    <property type="component" value="Unassembled WGS sequence"/>
</dbReference>
<reference evidence="7" key="2">
    <citation type="journal article" date="2023" name="Plants (Basel)">
        <title>Annotation of the Turnera subulata (Passifloraceae) Draft Genome Reveals the S-Locus Evolved after the Divergence of Turneroideae from Passifloroideae in a Stepwise Manner.</title>
        <authorList>
            <person name="Henning P.M."/>
            <person name="Roalson E.H."/>
            <person name="Mir W."/>
            <person name="McCubbin A.G."/>
            <person name="Shore J.S."/>
        </authorList>
    </citation>
    <scope>NUCLEOTIDE SEQUENCE</scope>
    <source>
        <strain evidence="7">F60SS</strain>
    </source>
</reference>
<evidence type="ECO:0000256" key="5">
    <source>
        <dbReference type="ARBA" id="ARBA00022729"/>
    </source>
</evidence>
<evidence type="ECO:0000256" key="3">
    <source>
        <dbReference type="ARBA" id="ARBA00022471"/>
    </source>
</evidence>
<feature type="signal peptide" evidence="6">
    <location>
        <begin position="1"/>
        <end position="26"/>
    </location>
</feature>
<keyword evidence="8" id="KW-1185">Reference proteome</keyword>
<dbReference type="InterPro" id="IPR010264">
    <property type="entry name" value="Self-incomp_S1"/>
</dbReference>
<dbReference type="Pfam" id="PF05938">
    <property type="entry name" value="Self-incomp_S1"/>
    <property type="match status" value="1"/>
</dbReference>
<accession>A0A9Q0FU52</accession>
<dbReference type="GO" id="GO:0005576">
    <property type="term" value="C:extracellular region"/>
    <property type="evidence" value="ECO:0007669"/>
    <property type="project" value="UniProtKB-SubCell"/>
</dbReference>
<organism evidence="7 8">
    <name type="scientific">Turnera subulata</name>
    <dbReference type="NCBI Taxonomy" id="218843"/>
    <lineage>
        <taxon>Eukaryota</taxon>
        <taxon>Viridiplantae</taxon>
        <taxon>Streptophyta</taxon>
        <taxon>Embryophyta</taxon>
        <taxon>Tracheophyta</taxon>
        <taxon>Spermatophyta</taxon>
        <taxon>Magnoliopsida</taxon>
        <taxon>eudicotyledons</taxon>
        <taxon>Gunneridae</taxon>
        <taxon>Pentapetalae</taxon>
        <taxon>rosids</taxon>
        <taxon>fabids</taxon>
        <taxon>Malpighiales</taxon>
        <taxon>Passifloraceae</taxon>
        <taxon>Turnera</taxon>
    </lineage>
</organism>
<gene>
    <name evidence="7" type="ORF">Tsubulata_005523</name>
</gene>
<dbReference type="PANTHER" id="PTHR31232">
    <property type="match status" value="1"/>
</dbReference>
<sequence>MSLCSIKAALLLVVFLVASLWSSAKSARQVAESNNDLGLKFSLFPKWKAVIVFNKLEDGSDFTIHCKSKDDDLGSHVISAGKFYTWNFHVNVWGTTLFFCSVTTKHGSGTYDLYKAENETDLNWSIEEDGVHGLDSLTHFKWTNQLLI</sequence>
<keyword evidence="5 6" id="KW-0732">Signal</keyword>
<comment type="similarity">
    <text evidence="2 6">Belongs to the plant self-incompatibility (S1) protein family.</text>
</comment>
<comment type="subcellular location">
    <subcellularLocation>
        <location evidence="1 6">Secreted</location>
    </subcellularLocation>
</comment>
<evidence type="ECO:0000313" key="7">
    <source>
        <dbReference type="EMBL" id="KAJ4836662.1"/>
    </source>
</evidence>
<evidence type="ECO:0000256" key="6">
    <source>
        <dbReference type="RuleBase" id="RU367044"/>
    </source>
</evidence>
<protein>
    <recommendedName>
        <fullName evidence="6">S-protein homolog</fullName>
    </recommendedName>
</protein>
<feature type="chain" id="PRO_5040533037" description="S-protein homolog" evidence="6">
    <location>
        <begin position="27"/>
        <end position="148"/>
    </location>
</feature>
<reference evidence="7" key="1">
    <citation type="submission" date="2022-02" db="EMBL/GenBank/DDBJ databases">
        <authorList>
            <person name="Henning P.M."/>
            <person name="McCubbin A.G."/>
            <person name="Shore J.S."/>
        </authorList>
    </citation>
    <scope>NUCLEOTIDE SEQUENCE</scope>
    <source>
        <strain evidence="7">F60SS</strain>
        <tissue evidence="7">Leaves</tissue>
    </source>
</reference>
<evidence type="ECO:0000256" key="1">
    <source>
        <dbReference type="ARBA" id="ARBA00004613"/>
    </source>
</evidence>
<proteinExistence type="inferred from homology"/>
<evidence type="ECO:0000256" key="4">
    <source>
        <dbReference type="ARBA" id="ARBA00022525"/>
    </source>
</evidence>
<comment type="caution">
    <text evidence="7">The sequence shown here is derived from an EMBL/GenBank/DDBJ whole genome shotgun (WGS) entry which is preliminary data.</text>
</comment>
<dbReference type="EMBL" id="JAKUCV010004051">
    <property type="protein sequence ID" value="KAJ4836662.1"/>
    <property type="molecule type" value="Genomic_DNA"/>
</dbReference>
<evidence type="ECO:0000313" key="8">
    <source>
        <dbReference type="Proteomes" id="UP001141552"/>
    </source>
</evidence>
<dbReference type="PANTHER" id="PTHR31232:SF43">
    <property type="entry name" value="S-PROTEIN HOMOLOG 29-RELATED"/>
    <property type="match status" value="1"/>
</dbReference>